<dbReference type="EMBL" id="JAQNDO010000001">
    <property type="protein sequence ID" value="MDC0740895.1"/>
    <property type="molecule type" value="Genomic_DNA"/>
</dbReference>
<dbReference type="RefSeq" id="WP_271916101.1">
    <property type="nucleotide sequence ID" value="NZ_JAQNDO010000001.1"/>
</dbReference>
<proteinExistence type="predicted"/>
<evidence type="ECO:0000313" key="1">
    <source>
        <dbReference type="EMBL" id="MDC0740895.1"/>
    </source>
</evidence>
<organism evidence="1 2">
    <name type="scientific">Polyangium mundeleinium</name>
    <dbReference type="NCBI Taxonomy" id="2995306"/>
    <lineage>
        <taxon>Bacteria</taxon>
        <taxon>Pseudomonadati</taxon>
        <taxon>Myxococcota</taxon>
        <taxon>Polyangia</taxon>
        <taxon>Polyangiales</taxon>
        <taxon>Polyangiaceae</taxon>
        <taxon>Polyangium</taxon>
    </lineage>
</organism>
<evidence type="ECO:0000313" key="2">
    <source>
        <dbReference type="Proteomes" id="UP001221411"/>
    </source>
</evidence>
<reference evidence="1 2" key="1">
    <citation type="submission" date="2022-11" db="EMBL/GenBank/DDBJ databases">
        <title>Minimal conservation of predation-associated metabolite biosynthetic gene clusters underscores biosynthetic potential of Myxococcota including descriptions for ten novel species: Archangium lansinium sp. nov., Myxococcus landrumus sp. nov., Nannocystis bai.</title>
        <authorList>
            <person name="Ahearne A."/>
            <person name="Stevens C."/>
            <person name="Dowd S."/>
        </authorList>
    </citation>
    <scope>NUCLEOTIDE SEQUENCE [LARGE SCALE GENOMIC DNA]</scope>
    <source>
        <strain evidence="1 2">RJM3</strain>
    </source>
</reference>
<name>A0ABT5EGE4_9BACT</name>
<accession>A0ABT5EGE4</accession>
<sequence>MAPGVAIGVESDLARGEHTALDGVDLADELAVARERHVATLKQDLEVRRPALLRLVGEILADNRSRASSTRSIAGMRRVLGSSWRAS</sequence>
<protein>
    <submittedName>
        <fullName evidence="1">Uncharacterized protein</fullName>
    </submittedName>
</protein>
<keyword evidence="2" id="KW-1185">Reference proteome</keyword>
<comment type="caution">
    <text evidence="1">The sequence shown here is derived from an EMBL/GenBank/DDBJ whole genome shotgun (WGS) entry which is preliminary data.</text>
</comment>
<gene>
    <name evidence="1" type="ORF">POL67_06025</name>
</gene>
<dbReference type="Proteomes" id="UP001221411">
    <property type="component" value="Unassembled WGS sequence"/>
</dbReference>